<dbReference type="Proteomes" id="UP000195043">
    <property type="component" value="Unassembled WGS sequence"/>
</dbReference>
<dbReference type="Pfam" id="PF07971">
    <property type="entry name" value="Glyco_hydro_92"/>
    <property type="match status" value="1"/>
</dbReference>
<proteinExistence type="predicted"/>
<dbReference type="EMBL" id="NGKU01000001">
    <property type="protein sequence ID" value="OTN75760.1"/>
    <property type="molecule type" value="Genomic_DNA"/>
</dbReference>
<comment type="caution">
    <text evidence="3">The sequence shown here is derived from an EMBL/GenBank/DDBJ whole genome shotgun (WGS) entry which is preliminary data.</text>
</comment>
<evidence type="ECO:0000313" key="4">
    <source>
        <dbReference type="Proteomes" id="UP000195043"/>
    </source>
</evidence>
<organism evidence="3 4">
    <name type="scientific">Candidatus Enterococcus testudinis</name>
    <dbReference type="NCBI Taxonomy" id="1834191"/>
    <lineage>
        <taxon>Bacteria</taxon>
        <taxon>Bacillati</taxon>
        <taxon>Bacillota</taxon>
        <taxon>Bacilli</taxon>
        <taxon>Lactobacillales</taxon>
        <taxon>Enterococcaceae</taxon>
        <taxon>Enterococcus</taxon>
    </lineage>
</organism>
<dbReference type="InterPro" id="IPR041371">
    <property type="entry name" value="GH92_N"/>
</dbReference>
<feature type="domain" description="Glycosyl hydrolase family 92" evidence="1">
    <location>
        <begin position="223"/>
        <end position="694"/>
    </location>
</feature>
<dbReference type="GO" id="GO:0005829">
    <property type="term" value="C:cytosol"/>
    <property type="evidence" value="ECO:0007669"/>
    <property type="project" value="TreeGrafter"/>
</dbReference>
<dbReference type="AlphaFoldDB" id="A0A242A4D9"/>
<dbReference type="GO" id="GO:0005975">
    <property type="term" value="P:carbohydrate metabolic process"/>
    <property type="evidence" value="ECO:0007669"/>
    <property type="project" value="InterPro"/>
</dbReference>
<dbReference type="InterPro" id="IPR005887">
    <property type="entry name" value="GH92_a_mannosidase_put"/>
</dbReference>
<protein>
    <recommendedName>
        <fullName evidence="5">Alpha-1,2-mannosidase</fullName>
    </recommendedName>
</protein>
<dbReference type="Gene3D" id="3.30.2080.10">
    <property type="entry name" value="GH92 mannosidase domain"/>
    <property type="match status" value="1"/>
</dbReference>
<accession>A0A242A4D9</accession>
<evidence type="ECO:0008006" key="5">
    <source>
        <dbReference type="Google" id="ProtNLM"/>
    </source>
</evidence>
<dbReference type="NCBIfam" id="TIGR01180">
    <property type="entry name" value="aman2_put"/>
    <property type="match status" value="1"/>
</dbReference>
<dbReference type="FunFam" id="3.30.2080.10:FF:000001">
    <property type="entry name" value="Alpha-1,2-mannosidase subfamily"/>
    <property type="match status" value="1"/>
</dbReference>
<dbReference type="InterPro" id="IPR008928">
    <property type="entry name" value="6-hairpin_glycosidase_sf"/>
</dbReference>
<evidence type="ECO:0000259" key="2">
    <source>
        <dbReference type="Pfam" id="PF17678"/>
    </source>
</evidence>
<name>A0A242A4D9_9ENTE</name>
<dbReference type="InterPro" id="IPR014718">
    <property type="entry name" value="GH-type_carb-bd"/>
</dbReference>
<dbReference type="Gene3D" id="2.70.98.10">
    <property type="match status" value="1"/>
</dbReference>
<dbReference type="InterPro" id="IPR050883">
    <property type="entry name" value="PNGase"/>
</dbReference>
<dbReference type="GO" id="GO:0000224">
    <property type="term" value="F:peptide-N4-(N-acetyl-beta-glucosaminyl)asparagine amidase activity"/>
    <property type="evidence" value="ECO:0007669"/>
    <property type="project" value="TreeGrafter"/>
</dbReference>
<dbReference type="PANTHER" id="PTHR12143:SF43">
    <property type="entry name" value="PUTATIVE-RELATED"/>
    <property type="match status" value="1"/>
</dbReference>
<dbReference type="GO" id="GO:0030246">
    <property type="term" value="F:carbohydrate binding"/>
    <property type="evidence" value="ECO:0007669"/>
    <property type="project" value="InterPro"/>
</dbReference>
<dbReference type="SUPFAM" id="SSF48208">
    <property type="entry name" value="Six-hairpin glycosidases"/>
    <property type="match status" value="1"/>
</dbReference>
<dbReference type="InterPro" id="IPR012939">
    <property type="entry name" value="Glyco_hydro_92"/>
</dbReference>
<dbReference type="STRING" id="1834191.A5886_000836"/>
<dbReference type="Pfam" id="PF17678">
    <property type="entry name" value="Glyco_hydro_92N"/>
    <property type="match status" value="1"/>
</dbReference>
<reference evidence="3 4" key="1">
    <citation type="submission" date="2017-05" db="EMBL/GenBank/DDBJ databases">
        <title>The Genome Sequence of Enterococcus sp. 8G7_MSG3316.</title>
        <authorList>
            <consortium name="The Broad Institute Genomics Platform"/>
            <consortium name="The Broad Institute Genomic Center for Infectious Diseases"/>
            <person name="Earl A."/>
            <person name="Manson A."/>
            <person name="Schwartman J."/>
            <person name="Gilmore M."/>
            <person name="Abouelleil A."/>
            <person name="Cao P."/>
            <person name="Chapman S."/>
            <person name="Cusick C."/>
            <person name="Shea T."/>
            <person name="Young S."/>
            <person name="Neafsey D."/>
            <person name="Nusbaum C."/>
            <person name="Birren B."/>
        </authorList>
    </citation>
    <scope>NUCLEOTIDE SEQUENCE [LARGE SCALE GENOMIC DNA]</scope>
    <source>
        <strain evidence="3 4">8G7_MSG3316</strain>
    </source>
</reference>
<dbReference type="OrthoDB" id="9804511at2"/>
<dbReference type="Gene3D" id="1.20.1610.10">
    <property type="entry name" value="alpha-1,2-mannosidases domains"/>
    <property type="match status" value="1"/>
</dbReference>
<evidence type="ECO:0000313" key="3">
    <source>
        <dbReference type="EMBL" id="OTN75760.1"/>
    </source>
</evidence>
<gene>
    <name evidence="3" type="ORF">A5886_000836</name>
</gene>
<dbReference type="Gene3D" id="1.20.1050.60">
    <property type="entry name" value="alpha-1,2-mannosidase"/>
    <property type="match status" value="1"/>
</dbReference>
<feature type="domain" description="Glycosyl hydrolase family 92 N-terminal" evidence="2">
    <location>
        <begin position="6"/>
        <end position="186"/>
    </location>
</feature>
<dbReference type="PANTHER" id="PTHR12143">
    <property type="entry name" value="PEPTIDE N-GLYCANASE PNGASE -RELATED"/>
    <property type="match status" value="1"/>
</dbReference>
<keyword evidence="4" id="KW-1185">Reference proteome</keyword>
<dbReference type="RefSeq" id="WP_086273784.1">
    <property type="nucleotide sequence ID" value="NZ_NGKU01000001.1"/>
</dbReference>
<evidence type="ECO:0000259" key="1">
    <source>
        <dbReference type="Pfam" id="PF07971"/>
    </source>
</evidence>
<sequence length="715" mass="80932">MNVSMIDTRHGTDNQYSFSHGNCLPYTGVPFGMNFFAPQTSNQRGSWWFHPEDRTFQGFRITHQPSPWMGDFSHMTLLPLNGAVSEPSLFHAQSSYRPEESTFNPACLTIKTQRYQSTGTLVPSMYGGILAIDNCGKNPGLGLSFPGEYTVKQLDDHTIAATLILFSGCEDDRFTFHFVCRFASPIVALEGDLTGKEGFVILRFTDTSQENIHFATSFLSAEQALLNLQREMDWTLADFKASATKQWNDYLSRIELTHHDQGQVSTFYHNFYRLFLFPQTFYEIDEDGRKMHWDTLAKTSKPGPLYTNNGFWDTYKTVYPMFSLIAVEQLEDMLEGFLTSYRESGFLPKWLSPDERGLMPGTLIDAVIADAAVKGIRPDLMPELLTAMKKAATQQSDNSNYGRQGTLDYLTYGYVPLDYHESVNHTLDYCYSDFCISQVAKQLADPETAHYQAQSLNYQHIFDPETGFMRAKDKDGHFRPDFNDHRWGKDYAEGSAWQSSFAVYHDFDGLINAHGGTDRFEEKLIDLCNQDPLYTTEGYGFEIHEMSEMAAIDFGQLAISNQPSFHYPYLFSYIGKPEMAQPLIKQLLTQCFNDGAKGFPGDEDNGSMAGWYLFNALGFYPVTPGTGEYVIGMPLFDQARIHLSSGETLTITSTPNKPQQLFVDAVTLNNASVEKMFFTHQELMAGGTIDFKLGIVPRSRKWAADAYPFSLSKKQ</sequence>
<dbReference type="GO" id="GO:0006516">
    <property type="term" value="P:glycoprotein catabolic process"/>
    <property type="evidence" value="ECO:0007669"/>
    <property type="project" value="TreeGrafter"/>
</dbReference>